<reference evidence="1" key="1">
    <citation type="submission" date="2013-10" db="EMBL/GenBank/DDBJ databases">
        <title>Genomic analysis of the causative agents of coccidiosis in chickens.</title>
        <authorList>
            <person name="Reid A.J."/>
            <person name="Blake D."/>
            <person name="Billington K."/>
            <person name="Browne H."/>
            <person name="Dunn M."/>
            <person name="Hung S."/>
            <person name="Kawahara F."/>
            <person name="Miranda-Saavedra D."/>
            <person name="Mourier T."/>
            <person name="Nagra H."/>
            <person name="Otto T.D."/>
            <person name="Rawlings N."/>
            <person name="Sanchez A."/>
            <person name="Sanders M."/>
            <person name="Subramaniam C."/>
            <person name="Tay Y."/>
            <person name="Dear P."/>
            <person name="Doerig C."/>
            <person name="Gruber A."/>
            <person name="Parkinson J."/>
            <person name="Shirley M."/>
            <person name="Wan K.L."/>
            <person name="Berriman M."/>
            <person name="Tomley F."/>
            <person name="Pain A."/>
        </authorList>
    </citation>
    <scope>NUCLEOTIDE SEQUENCE [LARGE SCALE GENOMIC DNA]</scope>
    <source>
        <strain evidence="1">Houghton</strain>
    </source>
</reference>
<proteinExistence type="predicted"/>
<dbReference type="AlphaFoldDB" id="U6KSJ8"/>
<reference evidence="1" key="2">
    <citation type="submission" date="2013-10" db="EMBL/GenBank/DDBJ databases">
        <authorList>
            <person name="Aslett M."/>
        </authorList>
    </citation>
    <scope>NUCLEOTIDE SEQUENCE [LARGE SCALE GENOMIC DNA]</scope>
    <source>
        <strain evidence="1">Houghton</strain>
    </source>
</reference>
<accession>U6KSJ8</accession>
<evidence type="ECO:0000313" key="2">
    <source>
        <dbReference type="Proteomes" id="UP000030747"/>
    </source>
</evidence>
<dbReference type="EMBL" id="HG675362">
    <property type="protein sequence ID" value="CDJ40921.1"/>
    <property type="molecule type" value="Genomic_DNA"/>
</dbReference>
<feature type="non-terminal residue" evidence="1">
    <location>
        <position position="1"/>
    </location>
</feature>
<sequence>GGQDSLLCAASRQSPLECRGAPAALRRADPHARVGAA</sequence>
<protein>
    <submittedName>
        <fullName evidence="1">Uncharacterized protein</fullName>
    </submittedName>
</protein>
<organism evidence="1 2">
    <name type="scientific">Eimeria tenella</name>
    <name type="common">Coccidian parasite</name>
    <dbReference type="NCBI Taxonomy" id="5802"/>
    <lineage>
        <taxon>Eukaryota</taxon>
        <taxon>Sar</taxon>
        <taxon>Alveolata</taxon>
        <taxon>Apicomplexa</taxon>
        <taxon>Conoidasida</taxon>
        <taxon>Coccidia</taxon>
        <taxon>Eucoccidiorida</taxon>
        <taxon>Eimeriorina</taxon>
        <taxon>Eimeriidae</taxon>
        <taxon>Eimeria</taxon>
    </lineage>
</organism>
<gene>
    <name evidence="1" type="ORF">ETH_00036955</name>
</gene>
<keyword evidence="2" id="KW-1185">Reference proteome</keyword>
<dbReference type="RefSeq" id="XP_013231671.1">
    <property type="nucleotide sequence ID" value="XM_013376217.1"/>
</dbReference>
<evidence type="ECO:0000313" key="1">
    <source>
        <dbReference type="EMBL" id="CDJ40921.1"/>
    </source>
</evidence>
<dbReference type="Proteomes" id="UP000030747">
    <property type="component" value="Unassembled WGS sequence"/>
</dbReference>
<name>U6KSJ8_EIMTE</name>
<dbReference type="GeneID" id="25256432"/>
<feature type="non-terminal residue" evidence="1">
    <location>
        <position position="37"/>
    </location>
</feature>